<accession>A0A4S4L072</accession>
<dbReference type="Gene3D" id="3.10.20.90">
    <property type="entry name" value="Phosphatidylinositol 3-kinase Catalytic Subunit, Chain A, domain 1"/>
    <property type="match status" value="1"/>
</dbReference>
<dbReference type="SMART" id="SM00213">
    <property type="entry name" value="UBQ"/>
    <property type="match status" value="1"/>
</dbReference>
<dbReference type="PANTHER" id="PTHR10666">
    <property type="entry name" value="UBIQUITIN"/>
    <property type="match status" value="1"/>
</dbReference>
<organism evidence="3 4">
    <name type="scientific">Phellinidium pouzarii</name>
    <dbReference type="NCBI Taxonomy" id="167371"/>
    <lineage>
        <taxon>Eukaryota</taxon>
        <taxon>Fungi</taxon>
        <taxon>Dikarya</taxon>
        <taxon>Basidiomycota</taxon>
        <taxon>Agaricomycotina</taxon>
        <taxon>Agaricomycetes</taxon>
        <taxon>Hymenochaetales</taxon>
        <taxon>Hymenochaetaceae</taxon>
        <taxon>Phellinidium</taxon>
    </lineage>
</organism>
<dbReference type="EMBL" id="SGPK01000397">
    <property type="protein sequence ID" value="THH03908.1"/>
    <property type="molecule type" value="Genomic_DNA"/>
</dbReference>
<sequence>MSSSNDDLIGMSDNGAAFAGSHGGSITPSDNGSTVANDGSRATSLNGSLTASNEDLMAISSDVAPSYQAPNDSVPPPADTPLPPSTESLPVGPAPKLEPAYAYTKYKIKVKTLTGREIKFEVEDSEKEPFTIGMVKETINEKESIPADQQRLIYCGKQLPDDSTVRSHNIHLQDVVLHLVLNLRGGA</sequence>
<proteinExistence type="predicted"/>
<comment type="caution">
    <text evidence="3">The sequence shown here is derived from an EMBL/GenBank/DDBJ whole genome shotgun (WGS) entry which is preliminary data.</text>
</comment>
<feature type="compositionally biased region" description="Polar residues" evidence="1">
    <location>
        <begin position="24"/>
        <end position="53"/>
    </location>
</feature>
<dbReference type="SUPFAM" id="SSF54236">
    <property type="entry name" value="Ubiquitin-like"/>
    <property type="match status" value="1"/>
</dbReference>
<evidence type="ECO:0000256" key="1">
    <source>
        <dbReference type="SAM" id="MobiDB-lite"/>
    </source>
</evidence>
<dbReference type="Pfam" id="PF00240">
    <property type="entry name" value="ubiquitin"/>
    <property type="match status" value="1"/>
</dbReference>
<dbReference type="InterPro" id="IPR019954">
    <property type="entry name" value="Ubiquitin_CS"/>
</dbReference>
<dbReference type="InterPro" id="IPR029071">
    <property type="entry name" value="Ubiquitin-like_domsf"/>
</dbReference>
<keyword evidence="4" id="KW-1185">Reference proteome</keyword>
<name>A0A4S4L072_9AGAM</name>
<evidence type="ECO:0000259" key="2">
    <source>
        <dbReference type="PROSITE" id="PS50053"/>
    </source>
</evidence>
<gene>
    <name evidence="3" type="ORF">EW145_g5906</name>
</gene>
<reference evidence="3 4" key="1">
    <citation type="submission" date="2019-02" db="EMBL/GenBank/DDBJ databases">
        <title>Genome sequencing of the rare red list fungi Phellinidium pouzarii.</title>
        <authorList>
            <person name="Buettner E."/>
            <person name="Kellner H."/>
        </authorList>
    </citation>
    <scope>NUCLEOTIDE SEQUENCE [LARGE SCALE GENOMIC DNA]</scope>
    <source>
        <strain evidence="3 4">DSM 108285</strain>
    </source>
</reference>
<evidence type="ECO:0000313" key="4">
    <source>
        <dbReference type="Proteomes" id="UP000308199"/>
    </source>
</evidence>
<dbReference type="InterPro" id="IPR000626">
    <property type="entry name" value="Ubiquitin-like_dom"/>
</dbReference>
<dbReference type="Proteomes" id="UP000308199">
    <property type="component" value="Unassembled WGS sequence"/>
</dbReference>
<dbReference type="InterPro" id="IPR050158">
    <property type="entry name" value="Ubiquitin_ubiquitin-like"/>
</dbReference>
<evidence type="ECO:0000313" key="3">
    <source>
        <dbReference type="EMBL" id="THH03908.1"/>
    </source>
</evidence>
<protein>
    <recommendedName>
        <fullName evidence="2">Ubiquitin-like domain-containing protein</fullName>
    </recommendedName>
</protein>
<dbReference type="PROSITE" id="PS50053">
    <property type="entry name" value="UBIQUITIN_2"/>
    <property type="match status" value="1"/>
</dbReference>
<dbReference type="OrthoDB" id="419317at2759"/>
<dbReference type="AlphaFoldDB" id="A0A4S4L072"/>
<feature type="compositionally biased region" description="Pro residues" evidence="1">
    <location>
        <begin position="73"/>
        <end position="84"/>
    </location>
</feature>
<feature type="domain" description="Ubiquitin-like" evidence="2">
    <location>
        <begin position="106"/>
        <end position="185"/>
    </location>
</feature>
<dbReference type="PROSITE" id="PS00299">
    <property type="entry name" value="UBIQUITIN_1"/>
    <property type="match status" value="1"/>
</dbReference>
<feature type="region of interest" description="Disordered" evidence="1">
    <location>
        <begin position="1"/>
        <end position="96"/>
    </location>
</feature>